<keyword evidence="1" id="KW-0472">Membrane</keyword>
<proteinExistence type="predicted"/>
<dbReference type="Proteomes" id="UP000619761">
    <property type="component" value="Unassembled WGS sequence"/>
</dbReference>
<evidence type="ECO:0000313" key="3">
    <source>
        <dbReference type="EMBL" id="GGY84026.1"/>
    </source>
</evidence>
<dbReference type="PANTHER" id="PTHR43031">
    <property type="entry name" value="FAD-DEPENDENT OXIDOREDUCTASE"/>
    <property type="match status" value="1"/>
</dbReference>
<dbReference type="RefSeq" id="WP_189420280.1">
    <property type="nucleotide sequence ID" value="NZ_BMYZ01000003.1"/>
</dbReference>
<feature type="transmembrane region" description="Helical" evidence="1">
    <location>
        <begin position="6"/>
        <end position="26"/>
    </location>
</feature>
<reference evidence="4" key="1">
    <citation type="journal article" date="2019" name="Int. J. Syst. Evol. Microbiol.">
        <title>The Global Catalogue of Microorganisms (GCM) 10K type strain sequencing project: providing services to taxonomists for standard genome sequencing and annotation.</title>
        <authorList>
            <consortium name="The Broad Institute Genomics Platform"/>
            <consortium name="The Broad Institute Genome Sequencing Center for Infectious Disease"/>
            <person name="Wu L."/>
            <person name="Ma J."/>
        </authorList>
    </citation>
    <scope>NUCLEOTIDE SEQUENCE [LARGE SCALE GENOMIC DNA]</scope>
    <source>
        <strain evidence="4">KCTC 32239</strain>
    </source>
</reference>
<comment type="caution">
    <text evidence="3">The sequence shown here is derived from an EMBL/GenBank/DDBJ whole genome shotgun (WGS) entry which is preliminary data.</text>
</comment>
<keyword evidence="1" id="KW-1133">Transmembrane helix</keyword>
<keyword evidence="4" id="KW-1185">Reference proteome</keyword>
<gene>
    <name evidence="3" type="ORF">GCM10011613_31170</name>
</gene>
<dbReference type="CDD" id="cd00158">
    <property type="entry name" value="RHOD"/>
    <property type="match status" value="1"/>
</dbReference>
<dbReference type="Gene3D" id="3.40.250.10">
    <property type="entry name" value="Rhodanese-like domain"/>
    <property type="match status" value="1"/>
</dbReference>
<sequence>MNFIQFLIQEWILTSLLAVLIIVYVMRERVKSGVPVTNNQLTALVNSDKAVILDIRPSAEFKAGHLVDAINIPYERINSDLATLEKYKSKTIIIVDKMGQYAGVAGRQLAKEGFEVRRLSGGISEWQNQNLPLVKGK</sequence>
<dbReference type="InterPro" id="IPR050229">
    <property type="entry name" value="GlpE_sulfurtransferase"/>
</dbReference>
<accession>A0ABQ3BCA0</accession>
<dbReference type="EMBL" id="BMYZ01000003">
    <property type="protein sequence ID" value="GGY84026.1"/>
    <property type="molecule type" value="Genomic_DNA"/>
</dbReference>
<evidence type="ECO:0000313" key="4">
    <source>
        <dbReference type="Proteomes" id="UP000619761"/>
    </source>
</evidence>
<evidence type="ECO:0000256" key="1">
    <source>
        <dbReference type="SAM" id="Phobius"/>
    </source>
</evidence>
<dbReference type="PANTHER" id="PTHR43031:SF18">
    <property type="entry name" value="RHODANESE-RELATED SULFURTRANSFERASES"/>
    <property type="match status" value="1"/>
</dbReference>
<dbReference type="SUPFAM" id="SSF52821">
    <property type="entry name" value="Rhodanese/Cell cycle control phosphatase"/>
    <property type="match status" value="1"/>
</dbReference>
<dbReference type="InterPro" id="IPR036873">
    <property type="entry name" value="Rhodanese-like_dom_sf"/>
</dbReference>
<dbReference type="InterPro" id="IPR001763">
    <property type="entry name" value="Rhodanese-like_dom"/>
</dbReference>
<dbReference type="Pfam" id="PF00581">
    <property type="entry name" value="Rhodanese"/>
    <property type="match status" value="1"/>
</dbReference>
<protein>
    <submittedName>
        <fullName evidence="3">Rhodanese-like domain-containing protein</fullName>
    </submittedName>
</protein>
<organism evidence="3 4">
    <name type="scientific">Cellvibrio zantedeschiae</name>
    <dbReference type="NCBI Taxonomy" id="1237077"/>
    <lineage>
        <taxon>Bacteria</taxon>
        <taxon>Pseudomonadati</taxon>
        <taxon>Pseudomonadota</taxon>
        <taxon>Gammaproteobacteria</taxon>
        <taxon>Cellvibrionales</taxon>
        <taxon>Cellvibrionaceae</taxon>
        <taxon>Cellvibrio</taxon>
    </lineage>
</organism>
<name>A0ABQ3BCA0_9GAMM</name>
<dbReference type="PROSITE" id="PS50206">
    <property type="entry name" value="RHODANESE_3"/>
    <property type="match status" value="1"/>
</dbReference>
<feature type="domain" description="Rhodanese" evidence="2">
    <location>
        <begin position="46"/>
        <end position="135"/>
    </location>
</feature>
<keyword evidence="1" id="KW-0812">Transmembrane</keyword>
<evidence type="ECO:0000259" key="2">
    <source>
        <dbReference type="PROSITE" id="PS50206"/>
    </source>
</evidence>
<dbReference type="SMART" id="SM00450">
    <property type="entry name" value="RHOD"/>
    <property type="match status" value="1"/>
</dbReference>